<dbReference type="InterPro" id="IPR011049">
    <property type="entry name" value="Serralysin-like_metalloprot_C"/>
</dbReference>
<gene>
    <name evidence="1" type="ORF">I7X39_14970</name>
</gene>
<keyword evidence="2" id="KW-1185">Reference proteome</keyword>
<organism evidence="1 2">
    <name type="scientific">Inhella proteolytica</name>
    <dbReference type="NCBI Taxonomy" id="2795029"/>
    <lineage>
        <taxon>Bacteria</taxon>
        <taxon>Pseudomonadati</taxon>
        <taxon>Pseudomonadota</taxon>
        <taxon>Betaproteobacteria</taxon>
        <taxon>Burkholderiales</taxon>
        <taxon>Sphaerotilaceae</taxon>
        <taxon>Inhella</taxon>
    </lineage>
</organism>
<dbReference type="RefSeq" id="WP_198111958.1">
    <property type="nucleotide sequence ID" value="NZ_JAEDAK010000010.1"/>
</dbReference>
<dbReference type="SUPFAM" id="SSF51120">
    <property type="entry name" value="beta-Roll"/>
    <property type="match status" value="1"/>
</dbReference>
<evidence type="ECO:0000313" key="1">
    <source>
        <dbReference type="EMBL" id="MBH9578189.1"/>
    </source>
</evidence>
<reference evidence="1" key="1">
    <citation type="submission" date="2020-12" db="EMBL/GenBank/DDBJ databases">
        <title>The genome sequence of Inhella sp. 1Y17.</title>
        <authorList>
            <person name="Liu Y."/>
        </authorList>
    </citation>
    <scope>NUCLEOTIDE SEQUENCE</scope>
    <source>
        <strain evidence="1">1Y17</strain>
    </source>
</reference>
<proteinExistence type="predicted"/>
<evidence type="ECO:0000313" key="2">
    <source>
        <dbReference type="Proteomes" id="UP000613266"/>
    </source>
</evidence>
<comment type="caution">
    <text evidence="1">The sequence shown here is derived from an EMBL/GenBank/DDBJ whole genome shotgun (WGS) entry which is preliminary data.</text>
</comment>
<dbReference type="Proteomes" id="UP000613266">
    <property type="component" value="Unassembled WGS sequence"/>
</dbReference>
<accession>A0A931J616</accession>
<name>A0A931J616_9BURK</name>
<dbReference type="AlphaFoldDB" id="A0A931J616"/>
<sequence>MATFRGTTRDDKWNIVETGKYTIDGLGGTDTVAFGIQPRSYFEITRGTDGAIHVDTVSGASGGGMQAVLYNVEVLVFNNGTDTVKVADLFPEANQVGSAGNDRFTAGTGAQNIDGAGGIDQVDFSLSRINYLLAKGATDWTVTATAGNATLTLKNVERLAFSDYKLALDLAGNAGTVAKILGAVFDSPSLSLQDYRSYAGIGLSLMDSGQYTYATLMQLALDARLGPNASHGAVVDLLYANVVGQAPDDATRASFVALLDGGMKPYDLGILAADHELNLVQIDLTGLQLNGLGFV</sequence>
<dbReference type="EMBL" id="JAEDAK010000010">
    <property type="protein sequence ID" value="MBH9578189.1"/>
    <property type="molecule type" value="Genomic_DNA"/>
</dbReference>
<protein>
    <recommendedName>
        <fullName evidence="3">DUF4214 domain-containing protein</fullName>
    </recommendedName>
</protein>
<evidence type="ECO:0008006" key="3">
    <source>
        <dbReference type="Google" id="ProtNLM"/>
    </source>
</evidence>